<dbReference type="Pfam" id="PF13851">
    <property type="entry name" value="GAS"/>
    <property type="match status" value="1"/>
</dbReference>
<feature type="transmembrane region" description="Helical" evidence="3">
    <location>
        <begin position="556"/>
        <end position="574"/>
    </location>
</feature>
<keyword evidence="6" id="KW-1185">Reference proteome</keyword>
<keyword evidence="3" id="KW-0812">Transmembrane</keyword>
<feature type="transmembrane region" description="Helical" evidence="3">
    <location>
        <begin position="1336"/>
        <end position="1354"/>
    </location>
</feature>
<feature type="coiled-coil region" evidence="1">
    <location>
        <begin position="144"/>
        <end position="208"/>
    </location>
</feature>
<keyword evidence="3" id="KW-1133">Transmembrane helix</keyword>
<accession>A0ABR2Z4M2</accession>
<comment type="caution">
    <text evidence="5">The sequence shown here is derived from an EMBL/GenBank/DDBJ whole genome shotgun (WGS) entry which is preliminary data.</text>
</comment>
<feature type="transmembrane region" description="Helical" evidence="3">
    <location>
        <begin position="408"/>
        <end position="428"/>
    </location>
</feature>
<reference evidence="5 6" key="1">
    <citation type="journal article" date="2024" name="Nat. Commun.">
        <title>Phylogenomics reveals the evolutionary origins of lichenization in chlorophyte algae.</title>
        <authorList>
            <person name="Puginier C."/>
            <person name="Libourel C."/>
            <person name="Otte J."/>
            <person name="Skaloud P."/>
            <person name="Haon M."/>
            <person name="Grisel S."/>
            <person name="Petersen M."/>
            <person name="Berrin J.G."/>
            <person name="Delaux P.M."/>
            <person name="Dal Grande F."/>
            <person name="Keller J."/>
        </authorList>
    </citation>
    <scope>NUCLEOTIDE SEQUENCE [LARGE SCALE GENOMIC DNA]</scope>
    <source>
        <strain evidence="5 6">SAG 216-7</strain>
    </source>
</reference>
<dbReference type="EMBL" id="JALJOT010000001">
    <property type="protein sequence ID" value="KAK9919162.1"/>
    <property type="molecule type" value="Genomic_DNA"/>
</dbReference>
<feature type="transmembrane region" description="Helical" evidence="3">
    <location>
        <begin position="769"/>
        <end position="789"/>
    </location>
</feature>
<feature type="transmembrane region" description="Helical" evidence="3">
    <location>
        <begin position="1138"/>
        <end position="1158"/>
    </location>
</feature>
<feature type="transmembrane region" description="Helical" evidence="3">
    <location>
        <begin position="504"/>
        <end position="525"/>
    </location>
</feature>
<feature type="coiled-coil region" evidence="1">
    <location>
        <begin position="285"/>
        <end position="357"/>
    </location>
</feature>
<feature type="transmembrane region" description="Helical" evidence="3">
    <location>
        <begin position="1274"/>
        <end position="1300"/>
    </location>
</feature>
<feature type="transmembrane region" description="Helical" evidence="3">
    <location>
        <begin position="1404"/>
        <end position="1422"/>
    </location>
</feature>
<keyword evidence="3" id="KW-0472">Membrane</keyword>
<feature type="compositionally biased region" description="Basic and acidic residues" evidence="2">
    <location>
        <begin position="1"/>
        <end position="17"/>
    </location>
</feature>
<name>A0ABR2Z4M2_9CHLO</name>
<sequence length="1457" mass="156069">MSKASAAKEAKEKEKKQKAANAAEEGGVSFDELTLKVQSLQAEKKLEEEARNHMQLERDKIQTFWDITRRELDSCRAELRNKDRDMEDLQDRHQVELKVYKQRVKHMMYEHQNNIAVLKSDAELGLKQAEEAAAGREQQLLADQRALQQQLGEQEAAHKEALRQEQIEHAKEASKMRQEVEAAARQLAEKYDRRVRAMTEEADAARKAEAAEAEEHRNAHVQELMQQHKKAFSDMRAYYNGVTVSNLDLIRTLRDEAVELRRRDAASAKLAGEVAAENRRLVEPLAQAQKTIETQRAALSGLEKVQANAAQTKARMNLALKRLKFLEWEHEVLEQRFARLEVERDTLRAALEAMEDEARHNARIGAVLLPTLVILVGFGGKLPVGVFLAGAMVAYIMDALRYREGALGAIWITLGLVNLSMLVSEASFGGPSPLILSAAVSLCSGSTLFLVGVWATIQFKWVQLQYPVVCLALEKLLVSATFPAAAMILSWGAFAAVGASAAPYYQAVILGGLYCLLALPLEASFGPRANGARRRPGDRKGSVTGEDARIQSAAEGFAAAAIFVVLPPLVYAVAHRHVLLASAQHAWSLLLLASAPLLFLTCLQEGLWWLPLDLPHRNAVRKLLLLVALAAALGGLEGRVIFRAFGQYIWLQPPWSYVLVTLALYGSAALGILHFAGLLGSHAQNSFLSTVGASLVIVSACAGAFAAGVPVAMMPAPLVAASGLVLWYESGQLRDYVIFAAGALVTAAWFVGHHFWFLEVNMAHHSLQFVCKLLMAAIAAAALLPGLVYSKAPPGATSTLLLLQAVVVAAMEENLFAGVHEDGSDDMYPAAFVVLTTAMGLALTRKLQAGFRVGVAASWLVQCIYVAKLSMLAIPEARLTLPVLLVTLAVTPPFLLRSVPVEGASLTPQEARRGYSTPVWQGLVQAAGVAVSVLHARYALFEVLQRMMGGRPTEAVLLGCLLLGVAAGCAPIVACQYAVSQRARRSLAFLAAAGALLVMLRPPLPTKGGVGCPALPFGLCPRLWDERHVPGAEEDDAAIYSEALARRRHWPLWLIIGAVLAGLSAAGGGQQSVRSARSVAGQVAFAGVSGACVGAYLMWEFFPGEPPLQVMVFAATMLAAAFLALLQRPVSAPPALLPWIASAWALLLPLATFLQGALTLPPLPSDALRLHSDPSAQLDQERSANQRAALLAVWAAQALLLAFALKLKVSAAAAAVAADGPGPARLGSFQMGGAAAERAAGFLGACLPAGAFPAAPQMRGAGGALLNRLATEGLAWAPTAGNLATLLCLALCLALNAALTQGADEAILVLAPILLLLNQDPLLFRGLSERRRYFPPVLCTGAYLSVATVSQVLAKYNAFAERSPFLVDDAKFGTWFLVKNLGLLALTLPNHVFFLMYMWSRSGASPMLLVALSPLAALAALATDIGAVRLLAGGAIAAAAVQFGLMRTLRRQGMKLI</sequence>
<feature type="transmembrane region" description="Helical" evidence="3">
    <location>
        <begin position="955"/>
        <end position="975"/>
    </location>
</feature>
<organism evidence="5 6">
    <name type="scientific">Coccomyxa subellipsoidea</name>
    <dbReference type="NCBI Taxonomy" id="248742"/>
    <lineage>
        <taxon>Eukaryota</taxon>
        <taxon>Viridiplantae</taxon>
        <taxon>Chlorophyta</taxon>
        <taxon>core chlorophytes</taxon>
        <taxon>Trebouxiophyceae</taxon>
        <taxon>Trebouxiophyceae incertae sedis</taxon>
        <taxon>Coccomyxaceae</taxon>
        <taxon>Coccomyxa</taxon>
    </lineage>
</organism>
<dbReference type="InterPro" id="IPR025593">
    <property type="entry name" value="GAS8_dom"/>
</dbReference>
<proteinExistence type="predicted"/>
<feature type="transmembrane region" description="Helical" evidence="3">
    <location>
        <begin position="1188"/>
        <end position="1205"/>
    </location>
</feature>
<dbReference type="Proteomes" id="UP001491310">
    <property type="component" value="Unassembled WGS sequence"/>
</dbReference>
<feature type="transmembrane region" description="Helical" evidence="3">
    <location>
        <begin position="1108"/>
        <end position="1126"/>
    </location>
</feature>
<evidence type="ECO:0000256" key="1">
    <source>
        <dbReference type="SAM" id="Coils"/>
    </source>
</evidence>
<feature type="transmembrane region" description="Helical" evidence="3">
    <location>
        <begin position="736"/>
        <end position="757"/>
    </location>
</feature>
<feature type="transmembrane region" description="Helical" evidence="3">
    <location>
        <begin position="987"/>
        <end position="1004"/>
    </location>
</feature>
<feature type="transmembrane region" description="Helical" evidence="3">
    <location>
        <begin position="1079"/>
        <end position="1102"/>
    </location>
</feature>
<feature type="transmembrane region" description="Helical" evidence="3">
    <location>
        <begin position="367"/>
        <end position="396"/>
    </location>
</feature>
<dbReference type="PANTHER" id="PTHR35313:SF1">
    <property type="entry name" value="NO EXINE FORMATION 1"/>
    <property type="match status" value="1"/>
</dbReference>
<gene>
    <name evidence="5" type="ORF">WJX75_009804</name>
</gene>
<feature type="transmembrane region" description="Helical" evidence="3">
    <location>
        <begin position="1428"/>
        <end position="1446"/>
    </location>
</feature>
<feature type="transmembrane region" description="Helical" evidence="3">
    <location>
        <begin position="827"/>
        <end position="843"/>
    </location>
</feature>
<evidence type="ECO:0000313" key="6">
    <source>
        <dbReference type="Proteomes" id="UP001491310"/>
    </source>
</evidence>
<protein>
    <recommendedName>
        <fullName evidence="4">Growth arrest-specific protein 8 domain-containing protein</fullName>
    </recommendedName>
</protein>
<evidence type="ECO:0000259" key="4">
    <source>
        <dbReference type="Pfam" id="PF13851"/>
    </source>
</evidence>
<evidence type="ECO:0000256" key="3">
    <source>
        <dbReference type="SAM" id="Phobius"/>
    </source>
</evidence>
<feature type="region of interest" description="Disordered" evidence="2">
    <location>
        <begin position="1"/>
        <end position="26"/>
    </location>
</feature>
<feature type="transmembrane region" description="Helical" evidence="3">
    <location>
        <begin position="1374"/>
        <end position="1397"/>
    </location>
</feature>
<feature type="transmembrane region" description="Helical" evidence="3">
    <location>
        <begin position="623"/>
        <end position="642"/>
    </location>
</feature>
<evidence type="ECO:0000256" key="2">
    <source>
        <dbReference type="SAM" id="MobiDB-lite"/>
    </source>
</evidence>
<feature type="domain" description="Growth arrest-specific protein 8" evidence="4">
    <location>
        <begin position="223"/>
        <end position="369"/>
    </location>
</feature>
<evidence type="ECO:0000313" key="5">
    <source>
        <dbReference type="EMBL" id="KAK9919162.1"/>
    </source>
</evidence>
<keyword evidence="1" id="KW-0175">Coiled coil</keyword>
<feature type="transmembrane region" description="Helical" evidence="3">
    <location>
        <begin position="849"/>
        <end position="867"/>
    </location>
</feature>
<feature type="transmembrane region" description="Helical" evidence="3">
    <location>
        <begin position="476"/>
        <end position="498"/>
    </location>
</feature>
<feature type="transmembrane region" description="Helical" evidence="3">
    <location>
        <begin position="691"/>
        <end position="716"/>
    </location>
</feature>
<dbReference type="PANTHER" id="PTHR35313">
    <property type="entry name" value="NO EXINE FORMATION 1"/>
    <property type="match status" value="1"/>
</dbReference>
<feature type="transmembrane region" description="Helical" evidence="3">
    <location>
        <begin position="586"/>
        <end position="611"/>
    </location>
</feature>
<feature type="transmembrane region" description="Helical" evidence="3">
    <location>
        <begin position="654"/>
        <end position="679"/>
    </location>
</feature>
<feature type="transmembrane region" description="Helical" evidence="3">
    <location>
        <begin position="879"/>
        <end position="896"/>
    </location>
</feature>
<feature type="transmembrane region" description="Helical" evidence="3">
    <location>
        <begin position="1050"/>
        <end position="1067"/>
    </location>
</feature>
<feature type="transmembrane region" description="Helical" evidence="3">
    <location>
        <begin position="434"/>
        <end position="455"/>
    </location>
</feature>